<keyword evidence="2 5" id="KW-0690">Ribosome biogenesis</keyword>
<name>V5WIY3_9SPIO</name>
<dbReference type="STRING" id="1307761.L21SP2_1742"/>
<dbReference type="SUPFAM" id="SSF50447">
    <property type="entry name" value="Translation proteins"/>
    <property type="match status" value="1"/>
</dbReference>
<dbReference type="GO" id="GO:0005737">
    <property type="term" value="C:cytoplasm"/>
    <property type="evidence" value="ECO:0007669"/>
    <property type="project" value="UniProtKB-SubCell"/>
</dbReference>
<organism evidence="7 8">
    <name type="scientific">Salinispira pacifica</name>
    <dbReference type="NCBI Taxonomy" id="1307761"/>
    <lineage>
        <taxon>Bacteria</taxon>
        <taxon>Pseudomonadati</taxon>
        <taxon>Spirochaetota</taxon>
        <taxon>Spirochaetia</taxon>
        <taxon>Spirochaetales</taxon>
        <taxon>Spirochaetaceae</taxon>
        <taxon>Salinispira</taxon>
    </lineage>
</organism>
<evidence type="ECO:0000313" key="8">
    <source>
        <dbReference type="Proteomes" id="UP000018680"/>
    </source>
</evidence>
<dbReference type="GO" id="GO:0043022">
    <property type="term" value="F:ribosome binding"/>
    <property type="evidence" value="ECO:0007669"/>
    <property type="project" value="InterPro"/>
</dbReference>
<dbReference type="RefSeq" id="WP_024268040.1">
    <property type="nucleotide sequence ID" value="NC_023035.1"/>
</dbReference>
<dbReference type="GO" id="GO:0006364">
    <property type="term" value="P:rRNA processing"/>
    <property type="evidence" value="ECO:0007669"/>
    <property type="project" value="UniProtKB-UniRule"/>
</dbReference>
<evidence type="ECO:0000256" key="2">
    <source>
        <dbReference type="ARBA" id="ARBA00022517"/>
    </source>
</evidence>
<evidence type="ECO:0000256" key="4">
    <source>
        <dbReference type="ARBA" id="ARBA00023186"/>
    </source>
</evidence>
<keyword evidence="8" id="KW-1185">Reference proteome</keyword>
<comment type="similarity">
    <text evidence="5">Belongs to the RimM family.</text>
</comment>
<evidence type="ECO:0000256" key="5">
    <source>
        <dbReference type="HAMAP-Rule" id="MF_00014"/>
    </source>
</evidence>
<protein>
    <recommendedName>
        <fullName evidence="5">Ribosome maturation factor RimM</fullName>
    </recommendedName>
</protein>
<evidence type="ECO:0000256" key="1">
    <source>
        <dbReference type="ARBA" id="ARBA00022490"/>
    </source>
</evidence>
<accession>V5WIY3</accession>
<evidence type="ECO:0000259" key="6">
    <source>
        <dbReference type="Pfam" id="PF01782"/>
    </source>
</evidence>
<dbReference type="Gene3D" id="2.40.30.60">
    <property type="entry name" value="RimM"/>
    <property type="match status" value="1"/>
</dbReference>
<evidence type="ECO:0000313" key="7">
    <source>
        <dbReference type="EMBL" id="AHC15121.1"/>
    </source>
</evidence>
<dbReference type="NCBIfam" id="TIGR02273">
    <property type="entry name" value="16S_RimM"/>
    <property type="match status" value="1"/>
</dbReference>
<dbReference type="GO" id="GO:0005840">
    <property type="term" value="C:ribosome"/>
    <property type="evidence" value="ECO:0007669"/>
    <property type="project" value="InterPro"/>
</dbReference>
<sequence>MTDDRLIIGRILAPHGVRGEMKVQSLSGEDAHFKALSRVWLKKSGREFEMKVRGVRGALPNLIIAFENVDSPEEAGKFRGAEVLAERDQAAIRKDGEFYYADLTGCMIVYNSVEMAEVKSVWDNGNCHMFECELKDGGVVQIPFQNQFIGDVDTDRKQIELLVDWILE</sequence>
<dbReference type="InterPro" id="IPR011961">
    <property type="entry name" value="RimM"/>
</dbReference>
<comment type="subcellular location">
    <subcellularLocation>
        <location evidence="5">Cytoplasm</location>
    </subcellularLocation>
</comment>
<dbReference type="InterPro" id="IPR036976">
    <property type="entry name" value="RimM_N_sf"/>
</dbReference>
<proteinExistence type="inferred from homology"/>
<dbReference type="Gene3D" id="2.30.30.240">
    <property type="entry name" value="PRC-barrel domain"/>
    <property type="match status" value="1"/>
</dbReference>
<dbReference type="GO" id="GO:0042274">
    <property type="term" value="P:ribosomal small subunit biogenesis"/>
    <property type="evidence" value="ECO:0007669"/>
    <property type="project" value="UniProtKB-UniRule"/>
</dbReference>
<comment type="domain">
    <text evidence="5">The PRC barrel domain binds ribosomal protein uS19.</text>
</comment>
<dbReference type="eggNOG" id="COG0806">
    <property type="taxonomic scope" value="Bacteria"/>
</dbReference>
<keyword evidence="3 5" id="KW-0698">rRNA processing</keyword>
<dbReference type="PANTHER" id="PTHR33692">
    <property type="entry name" value="RIBOSOME MATURATION FACTOR RIMM"/>
    <property type="match status" value="1"/>
</dbReference>
<dbReference type="HAMAP" id="MF_00014">
    <property type="entry name" value="Ribosome_mat_RimM"/>
    <property type="match status" value="1"/>
</dbReference>
<dbReference type="KEGG" id="slr:L21SP2_1742"/>
<dbReference type="AlphaFoldDB" id="V5WIY3"/>
<dbReference type="Pfam" id="PF01782">
    <property type="entry name" value="RimM"/>
    <property type="match status" value="1"/>
</dbReference>
<feature type="domain" description="RimM N-terminal" evidence="6">
    <location>
        <begin position="8"/>
        <end position="89"/>
    </location>
</feature>
<dbReference type="HOGENOM" id="CLU_077636_1_0_12"/>
<evidence type="ECO:0000256" key="3">
    <source>
        <dbReference type="ARBA" id="ARBA00022552"/>
    </source>
</evidence>
<keyword evidence="1 5" id="KW-0963">Cytoplasm</keyword>
<dbReference type="InterPro" id="IPR002676">
    <property type="entry name" value="RimM_N"/>
</dbReference>
<dbReference type="Proteomes" id="UP000018680">
    <property type="component" value="Chromosome"/>
</dbReference>
<comment type="function">
    <text evidence="5">An accessory protein needed during the final step in the assembly of 30S ribosomal subunit, possibly for assembly of the head region. Essential for efficient processing of 16S rRNA. May be needed both before and after RbfA during the maturation of 16S rRNA. It has affinity for free ribosomal 30S subunits but not for 70S ribosomes.</text>
</comment>
<gene>
    <name evidence="5" type="primary">rimM</name>
    <name evidence="7" type="ORF">L21SP2_1742</name>
</gene>
<keyword evidence="4 5" id="KW-0143">Chaperone</keyword>
<comment type="subunit">
    <text evidence="5">Binds ribosomal protein uS19.</text>
</comment>
<dbReference type="InterPro" id="IPR009000">
    <property type="entry name" value="Transl_B-barrel_sf"/>
</dbReference>
<dbReference type="InterPro" id="IPR011033">
    <property type="entry name" value="PRC_barrel-like_sf"/>
</dbReference>
<dbReference type="SUPFAM" id="SSF50346">
    <property type="entry name" value="PRC-barrel domain"/>
    <property type="match status" value="1"/>
</dbReference>
<dbReference type="EMBL" id="CP006939">
    <property type="protein sequence ID" value="AHC15121.1"/>
    <property type="molecule type" value="Genomic_DNA"/>
</dbReference>
<reference evidence="7 8" key="1">
    <citation type="journal article" date="2015" name="Stand. Genomic Sci.">
        <title>Complete genome sequence and description of Salinispira pacifica gen. nov., sp. nov., a novel spirochaete isolated form a hypersaline microbial mat.</title>
        <authorList>
            <person name="Ben Hania W."/>
            <person name="Joseph M."/>
            <person name="Schumann P."/>
            <person name="Bunk B."/>
            <person name="Fiebig A."/>
            <person name="Sproer C."/>
            <person name="Klenk H.P."/>
            <person name="Fardeau M.L."/>
            <person name="Spring S."/>
        </authorList>
    </citation>
    <scope>NUCLEOTIDE SEQUENCE [LARGE SCALE GENOMIC DNA]</scope>
    <source>
        <strain evidence="7 8">L21-RPul-D2</strain>
    </source>
</reference>
<dbReference type="OrthoDB" id="9810331at2"/>
<dbReference type="PANTHER" id="PTHR33692:SF1">
    <property type="entry name" value="RIBOSOME MATURATION FACTOR RIMM"/>
    <property type="match status" value="1"/>
</dbReference>